<organism evidence="11 12">
    <name type="scientific">Streptobacillus moniliformis (strain ATCC 14647 / DSM 12112 / NCTC 10651 / 9901)</name>
    <dbReference type="NCBI Taxonomy" id="519441"/>
    <lineage>
        <taxon>Bacteria</taxon>
        <taxon>Fusobacteriati</taxon>
        <taxon>Fusobacteriota</taxon>
        <taxon>Fusobacteriia</taxon>
        <taxon>Fusobacteriales</taxon>
        <taxon>Leptotrichiaceae</taxon>
        <taxon>Streptobacillus</taxon>
    </lineage>
</organism>
<keyword evidence="8" id="KW-0718">Serine biosynthesis</keyword>
<dbReference type="eggNOG" id="COG0560">
    <property type="taxonomic scope" value="Bacteria"/>
</dbReference>
<dbReference type="RefSeq" id="WP_012859135.1">
    <property type="nucleotide sequence ID" value="NC_013515.1"/>
</dbReference>
<dbReference type="PANTHER" id="PTHR43344:SF2">
    <property type="entry name" value="PHOSPHOSERINE PHOSPHATASE"/>
    <property type="match status" value="1"/>
</dbReference>
<dbReference type="PANTHER" id="PTHR43344">
    <property type="entry name" value="PHOSPHOSERINE PHOSPHATASE"/>
    <property type="match status" value="1"/>
</dbReference>
<reference evidence="11 12" key="1">
    <citation type="journal article" date="2009" name="Stand. Genomic Sci.">
        <title>Complete genome sequence of Streptobacillus moniliformis type strain (9901T).</title>
        <authorList>
            <person name="Nolan M."/>
            <person name="Gronow S."/>
            <person name="Lapidus A."/>
            <person name="Ivanova N."/>
            <person name="Copeland A."/>
            <person name="Lucas S."/>
            <person name="Del Rio T.G."/>
            <person name="Chen F."/>
            <person name="Tice H."/>
            <person name="Pitluck S."/>
            <person name="Cheng J.F."/>
            <person name="Sims D."/>
            <person name="Meincke L."/>
            <person name="Bruce D."/>
            <person name="Goodwin L."/>
            <person name="Brettin T."/>
            <person name="Han C."/>
            <person name="Detter J.C."/>
            <person name="Ovchinikova G."/>
            <person name="Pati A."/>
            <person name="Mavromatis K."/>
            <person name="Mikhailova N."/>
            <person name="Chen A."/>
            <person name="Palaniappan K."/>
            <person name="Land M."/>
            <person name="Hauser L."/>
            <person name="Chang Y.J."/>
            <person name="Jeffries C.D."/>
            <person name="Rohde M."/>
            <person name="Sproer C."/>
            <person name="Goker M."/>
            <person name="Bristow J."/>
            <person name="Eisen J.A."/>
            <person name="Markowitz V."/>
            <person name="Hugenholtz P."/>
            <person name="Kyrpides N.C."/>
            <person name="Klenk H.P."/>
            <person name="Chain P."/>
        </authorList>
    </citation>
    <scope>NUCLEOTIDE SEQUENCE [LARGE SCALE GENOMIC DNA]</scope>
    <source>
        <strain evidence="12">ATCC 14647 / DSM 12112 / NCTC 10651 / 9901</strain>
    </source>
</reference>
<evidence type="ECO:0000256" key="10">
    <source>
        <dbReference type="ARBA" id="ARBA00048523"/>
    </source>
</evidence>
<evidence type="ECO:0000256" key="2">
    <source>
        <dbReference type="ARBA" id="ARBA00005135"/>
    </source>
</evidence>
<keyword evidence="5" id="KW-0479">Metal-binding</keyword>
<keyword evidence="7" id="KW-0460">Magnesium</keyword>
<keyword evidence="6" id="KW-0378">Hydrolase</keyword>
<dbReference type="NCBIfam" id="TIGR01488">
    <property type="entry name" value="HAD-SF-IB"/>
    <property type="match status" value="1"/>
</dbReference>
<dbReference type="OrthoDB" id="1633110at2"/>
<dbReference type="GeneID" id="29673894"/>
<evidence type="ECO:0000313" key="11">
    <source>
        <dbReference type="EMBL" id="ACZ01588.1"/>
    </source>
</evidence>
<evidence type="ECO:0000256" key="5">
    <source>
        <dbReference type="ARBA" id="ARBA00022723"/>
    </source>
</evidence>
<evidence type="ECO:0000256" key="8">
    <source>
        <dbReference type="ARBA" id="ARBA00023299"/>
    </source>
</evidence>
<accession>D1AV28</accession>
<dbReference type="Gene3D" id="3.40.50.1000">
    <property type="entry name" value="HAD superfamily/HAD-like"/>
    <property type="match status" value="2"/>
</dbReference>
<dbReference type="GO" id="GO:0005737">
    <property type="term" value="C:cytoplasm"/>
    <property type="evidence" value="ECO:0007669"/>
    <property type="project" value="TreeGrafter"/>
</dbReference>
<dbReference type="SUPFAM" id="SSF56784">
    <property type="entry name" value="HAD-like"/>
    <property type="match status" value="1"/>
</dbReference>
<protein>
    <recommendedName>
        <fullName evidence="3">phosphoserine phosphatase</fullName>
        <ecNumber evidence="3">3.1.3.3</ecNumber>
    </recommendedName>
</protein>
<comment type="catalytic activity">
    <reaction evidence="9">
        <text>O-phospho-L-serine + H2O = L-serine + phosphate</text>
        <dbReference type="Rhea" id="RHEA:21208"/>
        <dbReference type="ChEBI" id="CHEBI:15377"/>
        <dbReference type="ChEBI" id="CHEBI:33384"/>
        <dbReference type="ChEBI" id="CHEBI:43474"/>
        <dbReference type="ChEBI" id="CHEBI:57524"/>
        <dbReference type="EC" id="3.1.3.3"/>
    </reaction>
</comment>
<comment type="pathway">
    <text evidence="2">Amino-acid biosynthesis; L-serine biosynthesis; L-serine from 3-phospho-D-glycerate: step 3/3.</text>
</comment>
<dbReference type="KEGG" id="smf:Smon_1127"/>
<evidence type="ECO:0000256" key="3">
    <source>
        <dbReference type="ARBA" id="ARBA00012640"/>
    </source>
</evidence>
<evidence type="ECO:0000256" key="1">
    <source>
        <dbReference type="ARBA" id="ARBA00001946"/>
    </source>
</evidence>
<keyword evidence="12" id="KW-1185">Reference proteome</keyword>
<dbReference type="InterPro" id="IPR023214">
    <property type="entry name" value="HAD_sf"/>
</dbReference>
<evidence type="ECO:0000256" key="4">
    <source>
        <dbReference type="ARBA" id="ARBA00022605"/>
    </source>
</evidence>
<evidence type="ECO:0000256" key="7">
    <source>
        <dbReference type="ARBA" id="ARBA00022842"/>
    </source>
</evidence>
<evidence type="ECO:0000256" key="9">
    <source>
        <dbReference type="ARBA" id="ARBA00048138"/>
    </source>
</evidence>
<dbReference type="AlphaFoldDB" id="D1AV28"/>
<keyword evidence="4" id="KW-0028">Amino-acid biosynthesis</keyword>
<proteinExistence type="predicted"/>
<evidence type="ECO:0000256" key="6">
    <source>
        <dbReference type="ARBA" id="ARBA00022801"/>
    </source>
</evidence>
<comment type="catalytic activity">
    <reaction evidence="10">
        <text>O-phospho-D-serine + H2O = D-serine + phosphate</text>
        <dbReference type="Rhea" id="RHEA:24873"/>
        <dbReference type="ChEBI" id="CHEBI:15377"/>
        <dbReference type="ChEBI" id="CHEBI:35247"/>
        <dbReference type="ChEBI" id="CHEBI:43474"/>
        <dbReference type="ChEBI" id="CHEBI:58680"/>
        <dbReference type="EC" id="3.1.3.3"/>
    </reaction>
</comment>
<dbReference type="InterPro" id="IPR050582">
    <property type="entry name" value="HAD-like_SerB"/>
</dbReference>
<dbReference type="GO" id="GO:0000287">
    <property type="term" value="F:magnesium ion binding"/>
    <property type="evidence" value="ECO:0007669"/>
    <property type="project" value="TreeGrafter"/>
</dbReference>
<sequence>MWKENIKNRLDEFIKKNKNNGHYAVFDCDNTILMNDIQFALVHYTLKFKKFKTTPKMLKDFLYRNFPNEKVILDEFLEIFENAYISESNSDAYLKFLANVEDLVEYIFSKYDSFDITSVFFIDMKEDELRKLIQKAINYHNLVEFSYENWIYENNISSYKTGLSIAKEMEELIKEFYHNNIDVYVISGSPRFQVEEVLKPLNPYIKKIYGKELEIKDDKITGEFEKGSIKTFYEGKIEVIEKYIYPKYSKAPAFIAGDSMGDYHMLTKYEETEISLIIDRNRTGKFKELLMLDNDKYLSQTVDETTGIFIDAEKSITL</sequence>
<evidence type="ECO:0000313" key="12">
    <source>
        <dbReference type="Proteomes" id="UP000002072"/>
    </source>
</evidence>
<comment type="cofactor">
    <cofactor evidence="1">
        <name>Mg(2+)</name>
        <dbReference type="ChEBI" id="CHEBI:18420"/>
    </cofactor>
</comment>
<dbReference type="EMBL" id="CP001779">
    <property type="protein sequence ID" value="ACZ01588.1"/>
    <property type="molecule type" value="Genomic_DNA"/>
</dbReference>
<dbReference type="GO" id="GO:0006564">
    <property type="term" value="P:L-serine biosynthetic process"/>
    <property type="evidence" value="ECO:0007669"/>
    <property type="project" value="UniProtKB-KW"/>
</dbReference>
<dbReference type="STRING" id="519441.Smon_1127"/>
<gene>
    <name evidence="11" type="ordered locus">Smon_1127</name>
</gene>
<dbReference type="EC" id="3.1.3.3" evidence="3"/>
<dbReference type="GO" id="GO:0036424">
    <property type="term" value="F:L-phosphoserine phosphatase activity"/>
    <property type="evidence" value="ECO:0007669"/>
    <property type="project" value="TreeGrafter"/>
</dbReference>
<dbReference type="InterPro" id="IPR036412">
    <property type="entry name" value="HAD-like_sf"/>
</dbReference>
<dbReference type="Proteomes" id="UP000002072">
    <property type="component" value="Chromosome"/>
</dbReference>
<name>D1AV28_STRM9</name>
<dbReference type="Pfam" id="PF12710">
    <property type="entry name" value="HAD"/>
    <property type="match status" value="1"/>
</dbReference>
<dbReference type="HOGENOM" id="CLU_035114_0_0_0"/>